<keyword evidence="1" id="KW-0472">Membrane</keyword>
<proteinExistence type="predicted"/>
<organism evidence="2 3">
    <name type="scientific">Methylotuvimicrobium alcaliphilum (strain DSM 19304 / NCIMB 14124 / VKM B-2133 / 20Z)</name>
    <name type="common">Methylomicrobium alcaliphilum</name>
    <dbReference type="NCBI Taxonomy" id="1091494"/>
    <lineage>
        <taxon>Bacteria</taxon>
        <taxon>Pseudomonadati</taxon>
        <taxon>Pseudomonadota</taxon>
        <taxon>Gammaproteobacteria</taxon>
        <taxon>Methylococcales</taxon>
        <taxon>Methylococcaceae</taxon>
        <taxon>Methylotuvimicrobium</taxon>
    </lineage>
</organism>
<protein>
    <recommendedName>
        <fullName evidence="4">DUF2782 domain-containing protein</fullName>
    </recommendedName>
</protein>
<dbReference type="KEGG" id="mah:MEALZ_2911"/>
<keyword evidence="3" id="KW-1185">Reference proteome</keyword>
<dbReference type="InterPro" id="IPR021357">
    <property type="entry name" value="DUF2782"/>
</dbReference>
<dbReference type="STRING" id="1091494.MEALZ_2911"/>
<dbReference type="Proteomes" id="UP000008315">
    <property type="component" value="Chromosome"/>
</dbReference>
<gene>
    <name evidence="2" type="ordered locus">MEALZ_2911</name>
</gene>
<evidence type="ECO:0008006" key="4">
    <source>
        <dbReference type="Google" id="ProtNLM"/>
    </source>
</evidence>
<dbReference type="HOGENOM" id="CLU_1545828_0_0_6"/>
<reference evidence="3" key="1">
    <citation type="journal article" date="2012" name="J. Bacteriol.">
        <title>Genome sequence of the haloalkaliphilic methanotrophic bacterium Methylomicrobium alcaliphilum 20Z.</title>
        <authorList>
            <person name="Vuilleumier S."/>
            <person name="Khmelenina V.N."/>
            <person name="Bringel F."/>
            <person name="Reshetnikov A.S."/>
            <person name="Lajus A."/>
            <person name="Mangenot S."/>
            <person name="Rouy Z."/>
            <person name="Op den Camp H.J."/>
            <person name="Jetten M.S."/>
            <person name="Dispirito A.A."/>
            <person name="Dunfield P."/>
            <person name="Klotz M.G."/>
            <person name="Semrau J.D."/>
            <person name="Stein L.Y."/>
            <person name="Barbe V."/>
            <person name="Medigue C."/>
            <person name="Trotsenko Y.A."/>
            <person name="Kalyuzhnaya M.G."/>
        </authorList>
    </citation>
    <scope>NUCLEOTIDE SEQUENCE [LARGE SCALE GENOMIC DNA]</scope>
    <source>
        <strain evidence="3">DSM 19304 / NCIMB 14124 / VKM B-2133 / 20Z</strain>
    </source>
</reference>
<keyword evidence="1" id="KW-1133">Transmembrane helix</keyword>
<evidence type="ECO:0000256" key="1">
    <source>
        <dbReference type="SAM" id="Phobius"/>
    </source>
</evidence>
<sequence length="173" mass="19734">MVCLNFFHYAAPASCHNRLNNRLDIKIMMRLTLTYTLLIIPAFALSAPPPILMDIPDVPDMPATVQSGQVMEPDRTVIRRSKETTEAIPELPDAPMPVESGEPMEPDITIIRRGKEQIQEYRINGELYMIKIVPDIGPAYYLIDTDGDGNMDVRESDLHRGTRINQWKLLEWN</sequence>
<dbReference type="EMBL" id="FO082060">
    <property type="protein sequence ID" value="CCE24577.1"/>
    <property type="molecule type" value="Genomic_DNA"/>
</dbReference>
<name>G4T146_META2</name>
<keyword evidence="1" id="KW-0812">Transmembrane</keyword>
<dbReference type="Gene3D" id="2.20.130.30">
    <property type="entry name" value="Protein of unknown function DUF2782"/>
    <property type="match status" value="1"/>
</dbReference>
<accession>G4T146</accession>
<feature type="transmembrane region" description="Helical" evidence="1">
    <location>
        <begin position="27"/>
        <end position="47"/>
    </location>
</feature>
<dbReference type="Pfam" id="PF11191">
    <property type="entry name" value="DUF2782"/>
    <property type="match status" value="1"/>
</dbReference>
<evidence type="ECO:0000313" key="2">
    <source>
        <dbReference type="EMBL" id="CCE24577.1"/>
    </source>
</evidence>
<dbReference type="AlphaFoldDB" id="G4T146"/>
<dbReference type="PATRIC" id="fig|271065.3.peg.2990"/>
<evidence type="ECO:0000313" key="3">
    <source>
        <dbReference type="Proteomes" id="UP000008315"/>
    </source>
</evidence>